<evidence type="ECO:0000313" key="1">
    <source>
        <dbReference type="EMBL" id="KAF7426527.1"/>
    </source>
</evidence>
<name>A0A8H7DQZ9_PLEOS</name>
<dbReference type="EMBL" id="JACETU010000006">
    <property type="protein sequence ID" value="KAF7426527.1"/>
    <property type="molecule type" value="Genomic_DNA"/>
</dbReference>
<protein>
    <submittedName>
        <fullName evidence="1">Uncharacterized protein</fullName>
    </submittedName>
</protein>
<dbReference type="RefSeq" id="XP_036629831.1">
    <property type="nucleotide sequence ID" value="XM_036778403.1"/>
</dbReference>
<gene>
    <name evidence="1" type="ORF">PC9H_008896</name>
</gene>
<reference evidence="1" key="1">
    <citation type="submission" date="2019-07" db="EMBL/GenBank/DDBJ databases">
        <authorList>
            <person name="Palmer J.M."/>
        </authorList>
    </citation>
    <scope>NUCLEOTIDE SEQUENCE</scope>
    <source>
        <strain evidence="1">PC9</strain>
    </source>
</reference>
<proteinExistence type="predicted"/>
<dbReference type="OrthoDB" id="10396424at2759"/>
<dbReference type="Proteomes" id="UP000623687">
    <property type="component" value="Unassembled WGS sequence"/>
</dbReference>
<organism evidence="1 2">
    <name type="scientific">Pleurotus ostreatus</name>
    <name type="common">Oyster mushroom</name>
    <name type="synonym">White-rot fungus</name>
    <dbReference type="NCBI Taxonomy" id="5322"/>
    <lineage>
        <taxon>Eukaryota</taxon>
        <taxon>Fungi</taxon>
        <taxon>Dikarya</taxon>
        <taxon>Basidiomycota</taxon>
        <taxon>Agaricomycotina</taxon>
        <taxon>Agaricomycetes</taxon>
        <taxon>Agaricomycetidae</taxon>
        <taxon>Agaricales</taxon>
        <taxon>Pleurotineae</taxon>
        <taxon>Pleurotaceae</taxon>
        <taxon>Pleurotus</taxon>
    </lineage>
</organism>
<dbReference type="InterPro" id="IPR012334">
    <property type="entry name" value="Pectin_lyas_fold"/>
</dbReference>
<dbReference type="AlphaFoldDB" id="A0A8H7DQZ9"/>
<dbReference type="SUPFAM" id="SSF51126">
    <property type="entry name" value="Pectin lyase-like"/>
    <property type="match status" value="1"/>
</dbReference>
<accession>A0A8H7DQZ9</accession>
<sequence length="183" mass="20802">MCFTIFGNYFNGSASRNPTMRFGSFDIFSNVYDYEARNDKPPRFNDAGQAHRREALGPTPLDGVLQYHLDVYNQSRVQVKNNVFLQYSAFPNNISYIFTISEATLSNRPAKVCIREMPPRFPSTMNGVAIASLRQVMANTVDFVVDSEGCCRRRGGADLRWIWGLQVAQRVRRPRRCSGVCTL</sequence>
<dbReference type="GeneID" id="59378714"/>
<dbReference type="Gene3D" id="2.160.20.10">
    <property type="entry name" value="Single-stranded right-handed beta-helix, Pectin lyase-like"/>
    <property type="match status" value="1"/>
</dbReference>
<dbReference type="VEuPathDB" id="FungiDB:PC9H_008896"/>
<dbReference type="InterPro" id="IPR011050">
    <property type="entry name" value="Pectin_lyase_fold/virulence"/>
</dbReference>
<evidence type="ECO:0000313" key="2">
    <source>
        <dbReference type="Proteomes" id="UP000623687"/>
    </source>
</evidence>
<comment type="caution">
    <text evidence="1">The sequence shown here is derived from an EMBL/GenBank/DDBJ whole genome shotgun (WGS) entry which is preliminary data.</text>
</comment>
<keyword evidence="2" id="KW-1185">Reference proteome</keyword>